<feature type="compositionally biased region" description="Acidic residues" evidence="1">
    <location>
        <begin position="11"/>
        <end position="20"/>
    </location>
</feature>
<name>A0A9P0DAD3_9CUCU</name>
<evidence type="ECO:0000313" key="2">
    <source>
        <dbReference type="EMBL" id="CAH1113133.1"/>
    </source>
</evidence>
<dbReference type="AlphaFoldDB" id="A0A9P0DAD3"/>
<gene>
    <name evidence="2" type="ORF">PSYICH_LOCUS13775</name>
</gene>
<reference evidence="2" key="1">
    <citation type="submission" date="2022-01" db="EMBL/GenBank/DDBJ databases">
        <authorList>
            <person name="King R."/>
        </authorList>
    </citation>
    <scope>NUCLEOTIDE SEQUENCE</scope>
</reference>
<accession>A0A9P0DAD3</accession>
<dbReference type="EMBL" id="OV651819">
    <property type="protein sequence ID" value="CAH1113133.1"/>
    <property type="molecule type" value="Genomic_DNA"/>
</dbReference>
<keyword evidence="3" id="KW-1185">Reference proteome</keyword>
<dbReference type="OrthoDB" id="125347at2759"/>
<organism evidence="2 3">
    <name type="scientific">Psylliodes chrysocephalus</name>
    <dbReference type="NCBI Taxonomy" id="3402493"/>
    <lineage>
        <taxon>Eukaryota</taxon>
        <taxon>Metazoa</taxon>
        <taxon>Ecdysozoa</taxon>
        <taxon>Arthropoda</taxon>
        <taxon>Hexapoda</taxon>
        <taxon>Insecta</taxon>
        <taxon>Pterygota</taxon>
        <taxon>Neoptera</taxon>
        <taxon>Endopterygota</taxon>
        <taxon>Coleoptera</taxon>
        <taxon>Polyphaga</taxon>
        <taxon>Cucujiformia</taxon>
        <taxon>Chrysomeloidea</taxon>
        <taxon>Chrysomelidae</taxon>
        <taxon>Galerucinae</taxon>
        <taxon>Alticini</taxon>
        <taxon>Psylliodes</taxon>
    </lineage>
</organism>
<dbReference type="Proteomes" id="UP001153636">
    <property type="component" value="Chromosome 7"/>
</dbReference>
<protein>
    <submittedName>
        <fullName evidence="2">Uncharacterized protein</fullName>
    </submittedName>
</protein>
<evidence type="ECO:0000256" key="1">
    <source>
        <dbReference type="SAM" id="MobiDB-lite"/>
    </source>
</evidence>
<proteinExistence type="predicted"/>
<feature type="compositionally biased region" description="Basic and acidic residues" evidence="1">
    <location>
        <begin position="1"/>
        <end position="10"/>
    </location>
</feature>
<feature type="region of interest" description="Disordered" evidence="1">
    <location>
        <begin position="1"/>
        <end position="21"/>
    </location>
</feature>
<evidence type="ECO:0000313" key="3">
    <source>
        <dbReference type="Proteomes" id="UP001153636"/>
    </source>
</evidence>
<sequence length="128" mass="14876">MNLEDTLDKEGTEDDNDLNEGELSIGNITSIASQIKGLEEMDIEKIQEWIECDYEEKGYQIMDDDENNCVIKTSHREPGDAVNVLVQYFEEEPGNDDIYVLQLRKVKEILKCRSYESQKQTKISDFFK</sequence>